<dbReference type="SUPFAM" id="SSF55797">
    <property type="entry name" value="PR-1-like"/>
    <property type="match status" value="1"/>
</dbReference>
<dbReference type="Pfam" id="PF00188">
    <property type="entry name" value="CAP"/>
    <property type="match status" value="1"/>
</dbReference>
<dbReference type="InterPro" id="IPR018244">
    <property type="entry name" value="Allrgn_V5/Tpx1_CS"/>
</dbReference>
<proteinExistence type="predicted"/>
<dbReference type="AlphaFoldDB" id="A0ABD3EB50"/>
<keyword evidence="1" id="KW-0611">Plant defense</keyword>
<dbReference type="PRINTS" id="PR00837">
    <property type="entry name" value="V5TPXLIKE"/>
</dbReference>
<dbReference type="InterPro" id="IPR001283">
    <property type="entry name" value="CRISP-related"/>
</dbReference>
<dbReference type="PANTHER" id="PTHR10334">
    <property type="entry name" value="CYSTEINE-RICH SECRETORY PROTEIN-RELATED"/>
    <property type="match status" value="1"/>
</dbReference>
<accession>A0ABD3EB50</accession>
<evidence type="ECO:0000313" key="4">
    <source>
        <dbReference type="Proteomes" id="UP001632038"/>
    </source>
</evidence>
<evidence type="ECO:0000256" key="1">
    <source>
        <dbReference type="ARBA" id="ARBA00023265"/>
    </source>
</evidence>
<organism evidence="3 4">
    <name type="scientific">Castilleja foliolosa</name>
    <dbReference type="NCBI Taxonomy" id="1961234"/>
    <lineage>
        <taxon>Eukaryota</taxon>
        <taxon>Viridiplantae</taxon>
        <taxon>Streptophyta</taxon>
        <taxon>Embryophyta</taxon>
        <taxon>Tracheophyta</taxon>
        <taxon>Spermatophyta</taxon>
        <taxon>Magnoliopsida</taxon>
        <taxon>eudicotyledons</taxon>
        <taxon>Gunneridae</taxon>
        <taxon>Pentapetalae</taxon>
        <taxon>asterids</taxon>
        <taxon>lamiids</taxon>
        <taxon>Lamiales</taxon>
        <taxon>Orobanchaceae</taxon>
        <taxon>Pedicularideae</taxon>
        <taxon>Castillejinae</taxon>
        <taxon>Castilleja</taxon>
    </lineage>
</organism>
<gene>
    <name evidence="3" type="ORF">CASFOL_004677</name>
</gene>
<name>A0ABD3EB50_9LAMI</name>
<dbReference type="Gene3D" id="3.40.33.10">
    <property type="entry name" value="CAP"/>
    <property type="match status" value="1"/>
</dbReference>
<protein>
    <recommendedName>
        <fullName evidence="2">SCP domain-containing protein</fullName>
    </recommendedName>
</protein>
<evidence type="ECO:0000313" key="3">
    <source>
        <dbReference type="EMBL" id="KAL3651675.1"/>
    </source>
</evidence>
<dbReference type="PROSITE" id="PS01010">
    <property type="entry name" value="CRISP_2"/>
    <property type="match status" value="1"/>
</dbReference>
<dbReference type="InterPro" id="IPR035940">
    <property type="entry name" value="CAP_sf"/>
</dbReference>
<dbReference type="Proteomes" id="UP001632038">
    <property type="component" value="Unassembled WGS sequence"/>
</dbReference>
<sequence>MKHSEGPYGENLAAGSWDMSANEAVDMWVKEKDSYDLNTNACVGGECLHYTQVVWGGSTSVGCARALCENGWTFVTCNYDPPGNYIGERPF</sequence>
<dbReference type="InterPro" id="IPR014044">
    <property type="entry name" value="CAP_dom"/>
</dbReference>
<reference evidence="4" key="1">
    <citation type="journal article" date="2024" name="IScience">
        <title>Strigolactones Initiate the Formation of Haustorium-like Structures in Castilleja.</title>
        <authorList>
            <person name="Buerger M."/>
            <person name="Peterson D."/>
            <person name="Chory J."/>
        </authorList>
    </citation>
    <scope>NUCLEOTIDE SEQUENCE [LARGE SCALE GENOMIC DNA]</scope>
</reference>
<feature type="domain" description="SCP" evidence="2">
    <location>
        <begin position="1"/>
        <end position="87"/>
    </location>
</feature>
<keyword evidence="1" id="KW-0568">Pathogenesis-related protein</keyword>
<keyword evidence="4" id="KW-1185">Reference proteome</keyword>
<dbReference type="SMART" id="SM00198">
    <property type="entry name" value="SCP"/>
    <property type="match status" value="1"/>
</dbReference>
<evidence type="ECO:0000259" key="2">
    <source>
        <dbReference type="SMART" id="SM00198"/>
    </source>
</evidence>
<comment type="caution">
    <text evidence="3">The sequence shown here is derived from an EMBL/GenBank/DDBJ whole genome shotgun (WGS) entry which is preliminary data.</text>
</comment>
<dbReference type="EMBL" id="JAVIJP010000006">
    <property type="protein sequence ID" value="KAL3651675.1"/>
    <property type="molecule type" value="Genomic_DNA"/>
</dbReference>